<dbReference type="PROSITE" id="PS50280">
    <property type="entry name" value="SET"/>
    <property type="match status" value="1"/>
</dbReference>
<dbReference type="PROSITE" id="PS50868">
    <property type="entry name" value="POST_SET"/>
    <property type="match status" value="1"/>
</dbReference>
<keyword evidence="5" id="KW-0949">S-adenosyl-L-methionine</keyword>
<accession>A0A9P6LWQ8</accession>
<evidence type="ECO:0000256" key="7">
    <source>
        <dbReference type="ARBA" id="ARBA00022833"/>
    </source>
</evidence>
<comment type="caution">
    <text evidence="10">The sequence shown here is derived from an EMBL/GenBank/DDBJ whole genome shotgun (WGS) entry which is preliminary data.</text>
</comment>
<gene>
    <name evidence="10" type="ORF">BGZ65_007199</name>
</gene>
<dbReference type="GO" id="GO:0005694">
    <property type="term" value="C:chromosome"/>
    <property type="evidence" value="ECO:0007669"/>
    <property type="project" value="UniProtKB-SubCell"/>
</dbReference>
<evidence type="ECO:0000313" key="11">
    <source>
        <dbReference type="Proteomes" id="UP000749646"/>
    </source>
</evidence>
<keyword evidence="3" id="KW-0489">Methyltransferase</keyword>
<dbReference type="PANTHER" id="PTHR46223">
    <property type="entry name" value="HISTONE-LYSINE N-METHYLTRANSFERASE SUV39H"/>
    <property type="match status" value="1"/>
</dbReference>
<evidence type="ECO:0000313" key="10">
    <source>
        <dbReference type="EMBL" id="KAF9949603.1"/>
    </source>
</evidence>
<keyword evidence="2" id="KW-0158">Chromosome</keyword>
<keyword evidence="7" id="KW-0862">Zinc</keyword>
<dbReference type="SMART" id="SM00317">
    <property type="entry name" value="SET"/>
    <property type="match status" value="1"/>
</dbReference>
<dbReference type="OrthoDB" id="308383at2759"/>
<protein>
    <recommendedName>
        <fullName evidence="12">SET domain-containing protein</fullName>
    </recommendedName>
</protein>
<dbReference type="GO" id="GO:0008168">
    <property type="term" value="F:methyltransferase activity"/>
    <property type="evidence" value="ECO:0007669"/>
    <property type="project" value="UniProtKB-KW"/>
</dbReference>
<feature type="domain" description="SET" evidence="8">
    <location>
        <begin position="48"/>
        <end position="169"/>
    </location>
</feature>
<evidence type="ECO:0000256" key="6">
    <source>
        <dbReference type="ARBA" id="ARBA00022723"/>
    </source>
</evidence>
<dbReference type="Proteomes" id="UP000749646">
    <property type="component" value="Unassembled WGS sequence"/>
</dbReference>
<keyword evidence="11" id="KW-1185">Reference proteome</keyword>
<dbReference type="InterPro" id="IPR003616">
    <property type="entry name" value="Post-SET_dom"/>
</dbReference>
<dbReference type="GO" id="GO:0046872">
    <property type="term" value="F:metal ion binding"/>
    <property type="evidence" value="ECO:0007669"/>
    <property type="project" value="UniProtKB-KW"/>
</dbReference>
<evidence type="ECO:0000256" key="3">
    <source>
        <dbReference type="ARBA" id="ARBA00022603"/>
    </source>
</evidence>
<keyword evidence="6" id="KW-0479">Metal-binding</keyword>
<evidence type="ECO:0000256" key="1">
    <source>
        <dbReference type="ARBA" id="ARBA00004286"/>
    </source>
</evidence>
<dbReference type="InterPro" id="IPR046341">
    <property type="entry name" value="SET_dom_sf"/>
</dbReference>
<comment type="subcellular location">
    <subcellularLocation>
        <location evidence="1">Chromosome</location>
    </subcellularLocation>
</comment>
<feature type="domain" description="Post-SET" evidence="9">
    <location>
        <begin position="197"/>
        <end position="212"/>
    </location>
</feature>
<dbReference type="SUPFAM" id="SSF82199">
    <property type="entry name" value="SET domain"/>
    <property type="match status" value="1"/>
</dbReference>
<dbReference type="InterPro" id="IPR001214">
    <property type="entry name" value="SET_dom"/>
</dbReference>
<dbReference type="AlphaFoldDB" id="A0A9P6LWQ8"/>
<dbReference type="GO" id="GO:0032259">
    <property type="term" value="P:methylation"/>
    <property type="evidence" value="ECO:0007669"/>
    <property type="project" value="UniProtKB-KW"/>
</dbReference>
<proteinExistence type="predicted"/>
<dbReference type="InterPro" id="IPR050973">
    <property type="entry name" value="H3K9_Histone-Lys_N-MTase"/>
</dbReference>
<organism evidence="10 11">
    <name type="scientific">Modicella reniformis</name>
    <dbReference type="NCBI Taxonomy" id="1440133"/>
    <lineage>
        <taxon>Eukaryota</taxon>
        <taxon>Fungi</taxon>
        <taxon>Fungi incertae sedis</taxon>
        <taxon>Mucoromycota</taxon>
        <taxon>Mortierellomycotina</taxon>
        <taxon>Mortierellomycetes</taxon>
        <taxon>Mortierellales</taxon>
        <taxon>Mortierellaceae</taxon>
        <taxon>Modicella</taxon>
    </lineage>
</organism>
<dbReference type="PANTHER" id="PTHR46223:SF3">
    <property type="entry name" value="HISTONE-LYSINE N-METHYLTRANSFERASE SET-23"/>
    <property type="match status" value="1"/>
</dbReference>
<feature type="non-terminal residue" evidence="10">
    <location>
        <position position="1"/>
    </location>
</feature>
<sequence>EVTEKGVLPFELDGRVSEKASKLLWECNPKCGCGFNCISKVSQQGRKFALKIKRFHGKGWGIVLNQKQSIPPRTFVSTYVGEIITSKEADTRVQDWLFDLDFNMEHKAKYAVDASFQGNESHFFNHSCDPNMSVYMINGNTAGSTEILTLSFWTNRWINQGDELTFDYKGKFKPSWSSWFEEDVDMEESEGGEDVKKRKQCLCGAKNCRKWI</sequence>
<dbReference type="EMBL" id="JAAAHW010007275">
    <property type="protein sequence ID" value="KAF9949603.1"/>
    <property type="molecule type" value="Genomic_DNA"/>
</dbReference>
<evidence type="ECO:0000259" key="9">
    <source>
        <dbReference type="PROSITE" id="PS50868"/>
    </source>
</evidence>
<evidence type="ECO:0000256" key="4">
    <source>
        <dbReference type="ARBA" id="ARBA00022679"/>
    </source>
</evidence>
<dbReference type="Pfam" id="PF00856">
    <property type="entry name" value="SET"/>
    <property type="match status" value="1"/>
</dbReference>
<evidence type="ECO:0000259" key="8">
    <source>
        <dbReference type="PROSITE" id="PS50280"/>
    </source>
</evidence>
<dbReference type="Gene3D" id="2.170.270.10">
    <property type="entry name" value="SET domain"/>
    <property type="match status" value="1"/>
</dbReference>
<evidence type="ECO:0000256" key="5">
    <source>
        <dbReference type="ARBA" id="ARBA00022691"/>
    </source>
</evidence>
<keyword evidence="4" id="KW-0808">Transferase</keyword>
<name>A0A9P6LWQ8_9FUNG</name>
<reference evidence="10" key="1">
    <citation type="journal article" date="2020" name="Fungal Divers.">
        <title>Resolving the Mortierellaceae phylogeny through synthesis of multi-gene phylogenetics and phylogenomics.</title>
        <authorList>
            <person name="Vandepol N."/>
            <person name="Liber J."/>
            <person name="Desiro A."/>
            <person name="Na H."/>
            <person name="Kennedy M."/>
            <person name="Barry K."/>
            <person name="Grigoriev I.V."/>
            <person name="Miller A.N."/>
            <person name="O'Donnell K."/>
            <person name="Stajich J.E."/>
            <person name="Bonito G."/>
        </authorList>
    </citation>
    <scope>NUCLEOTIDE SEQUENCE</scope>
    <source>
        <strain evidence="10">MES-2147</strain>
    </source>
</reference>
<evidence type="ECO:0008006" key="12">
    <source>
        <dbReference type="Google" id="ProtNLM"/>
    </source>
</evidence>
<evidence type="ECO:0000256" key="2">
    <source>
        <dbReference type="ARBA" id="ARBA00022454"/>
    </source>
</evidence>